<reference evidence="1" key="1">
    <citation type="submission" date="2018-05" db="EMBL/GenBank/DDBJ databases">
        <authorList>
            <person name="Lanie J.A."/>
            <person name="Ng W.-L."/>
            <person name="Kazmierczak K.M."/>
            <person name="Andrzejewski T.M."/>
            <person name="Davidsen T.M."/>
            <person name="Wayne K.J."/>
            <person name="Tettelin H."/>
            <person name="Glass J.I."/>
            <person name="Rusch D."/>
            <person name="Podicherti R."/>
            <person name="Tsui H.-C.T."/>
            <person name="Winkler M.E."/>
        </authorList>
    </citation>
    <scope>NUCLEOTIDE SEQUENCE</scope>
</reference>
<protein>
    <submittedName>
        <fullName evidence="1">Uncharacterized protein</fullName>
    </submittedName>
</protein>
<feature type="non-terminal residue" evidence="1">
    <location>
        <position position="1"/>
    </location>
</feature>
<proteinExistence type="predicted"/>
<dbReference type="AlphaFoldDB" id="A0A382J777"/>
<organism evidence="1">
    <name type="scientific">marine metagenome</name>
    <dbReference type="NCBI Taxonomy" id="408172"/>
    <lineage>
        <taxon>unclassified sequences</taxon>
        <taxon>metagenomes</taxon>
        <taxon>ecological metagenomes</taxon>
    </lineage>
</organism>
<name>A0A382J777_9ZZZZ</name>
<evidence type="ECO:0000313" key="1">
    <source>
        <dbReference type="EMBL" id="SVC07395.1"/>
    </source>
</evidence>
<accession>A0A382J777</accession>
<gene>
    <name evidence="1" type="ORF">METZ01_LOCUS260249</name>
</gene>
<sequence length="73" mass="8309">EWMHEDGVTDKMFDFFEDEEAFMQEAASAPRSNCVMDASKLASAGIEMRPVEEAVRDSLRKMRMVPQAERVPA</sequence>
<dbReference type="EMBL" id="UINC01072037">
    <property type="protein sequence ID" value="SVC07395.1"/>
    <property type="molecule type" value="Genomic_DNA"/>
</dbReference>